<dbReference type="GO" id="GO:0006048">
    <property type="term" value="P:UDP-N-acetylglucosamine biosynthetic process"/>
    <property type="evidence" value="ECO:0007669"/>
    <property type="project" value="TreeGrafter"/>
</dbReference>
<dbReference type="GO" id="GO:0003977">
    <property type="term" value="F:UDP-N-acetylglucosamine diphosphorylase activity"/>
    <property type="evidence" value="ECO:0007669"/>
    <property type="project" value="TreeGrafter"/>
</dbReference>
<protein>
    <recommendedName>
        <fullName evidence="3">UGP3-like C-terminal hexapeptide repeats domain-containing protein</fullName>
    </recommendedName>
</protein>
<dbReference type="Pfam" id="PF01704">
    <property type="entry name" value="UDPGP"/>
    <property type="match status" value="1"/>
</dbReference>
<dbReference type="Pfam" id="PF25441">
    <property type="entry name" value="Hexapep_UGP3_C"/>
    <property type="match status" value="1"/>
</dbReference>
<keyword evidence="2" id="KW-0548">Nucleotidyltransferase</keyword>
<dbReference type="PANTHER" id="PTHR11952">
    <property type="entry name" value="UDP- GLUCOSE PYROPHOSPHORYLASE"/>
    <property type="match status" value="1"/>
</dbReference>
<name>A0A540LYF2_MALBA</name>
<proteinExistence type="predicted"/>
<dbReference type="Proteomes" id="UP000315295">
    <property type="component" value="Unassembled WGS sequence"/>
</dbReference>
<keyword evidence="5" id="KW-1185">Reference proteome</keyword>
<sequence length="832" mass="92939">MAAHNPNSQPKQHILALHLRYSPALTSTPSPLSASPNPHSPTLSPLPLLYRRARRRATSRVSPPFRLSSEELFLFKCLVAAGQEHVLGWGFGFDGGEVESARSSVKSALYALVAMIEKLDVNGEGSGMKNGALPLNDEDLKDLKKFLKNLGEVEQFCNRIGGIIGYQMTVLEILAQSRVEMQTTDWAKSIQEKMECQFLEIHAPSGLDLSQNAEYASQAALWGIQGLPDLGEIYPLGGSADRLGLVDPNTGECLPAAMLPYCGRTLLEGLIRDLQAREFLYFKMYGKQCITPVAIMTSAAKNNHQHITSLCEKLEWFRRGQSSFQLFEQPLVPAVGAENGQWIITKPFSPVCKPGGHGVIWKLAYDKGIFKWFYDHGRKGATVRQVSNVVAATDLTLLALAGIGLHHGKEVPSLGQTLYSLSNFHCYGLRSLFEFTVNSTYVTRESLETLKFFSFTVFTSCLYLLRKLGFASCKRNLGATEGINVLTEKKILDGRWAYGLSCIEYTEFDKFGIADGPHSQNRLQAEFPANTNILYVDLPSAESVGSSNSGNSLPGMVLNVKKPITFIDQFDKLDTFIVYNERRRVTSSAKRKRRHAEKSLHQTPDGSLLDILRNAHDLLSQCDIELPEIESNEKYQSSGPPFLILLHPALGPLWEVTRQKFYGGSISEGSELQVEVAEFLWRNVQLDGSLIVEADNVMGSTRMDQSGEPILQYGHRCGRCKLQNVKVLNDGIDWNFEDNVYWKHDVERIEASGGWYAFILQVNLGSLFAAYNRMQGNHTFEVPNGYRMKITAGESGFDSRLEPIEQNMMDGGSWHWEYRLKGTHIQLELVEL</sequence>
<accession>A0A540LYF2</accession>
<dbReference type="AlphaFoldDB" id="A0A540LYF2"/>
<evidence type="ECO:0000313" key="5">
    <source>
        <dbReference type="Proteomes" id="UP000315295"/>
    </source>
</evidence>
<dbReference type="InterPro" id="IPR057388">
    <property type="entry name" value="Hexapep_UGP3_C"/>
</dbReference>
<organism evidence="4 5">
    <name type="scientific">Malus baccata</name>
    <name type="common">Siberian crab apple</name>
    <name type="synonym">Pyrus baccata</name>
    <dbReference type="NCBI Taxonomy" id="106549"/>
    <lineage>
        <taxon>Eukaryota</taxon>
        <taxon>Viridiplantae</taxon>
        <taxon>Streptophyta</taxon>
        <taxon>Embryophyta</taxon>
        <taxon>Tracheophyta</taxon>
        <taxon>Spermatophyta</taxon>
        <taxon>Magnoliopsida</taxon>
        <taxon>eudicotyledons</taxon>
        <taxon>Gunneridae</taxon>
        <taxon>Pentapetalae</taxon>
        <taxon>rosids</taxon>
        <taxon>fabids</taxon>
        <taxon>Rosales</taxon>
        <taxon>Rosaceae</taxon>
        <taxon>Amygdaloideae</taxon>
        <taxon>Maleae</taxon>
        <taxon>Malus</taxon>
    </lineage>
</organism>
<dbReference type="PANTHER" id="PTHR11952:SF14">
    <property type="entry name" value="UTP--GLUCOSE-1-PHOSPHATE URIDYLYLTRANSFERASE 3, CHLOROPLASTIC"/>
    <property type="match status" value="1"/>
</dbReference>
<evidence type="ECO:0000256" key="1">
    <source>
        <dbReference type="ARBA" id="ARBA00022679"/>
    </source>
</evidence>
<dbReference type="EMBL" id="VIEB01000417">
    <property type="protein sequence ID" value="TQD91525.1"/>
    <property type="molecule type" value="Genomic_DNA"/>
</dbReference>
<dbReference type="InterPro" id="IPR029044">
    <property type="entry name" value="Nucleotide-diphossugar_trans"/>
</dbReference>
<dbReference type="Gene3D" id="3.90.550.10">
    <property type="entry name" value="Spore Coat Polysaccharide Biosynthesis Protein SpsA, Chain A"/>
    <property type="match status" value="2"/>
</dbReference>
<reference evidence="4 5" key="1">
    <citation type="journal article" date="2019" name="G3 (Bethesda)">
        <title>Sequencing of a Wild Apple (Malus baccata) Genome Unravels the Differences Between Cultivated and Wild Apple Species Regarding Disease Resistance and Cold Tolerance.</title>
        <authorList>
            <person name="Chen X."/>
        </authorList>
    </citation>
    <scope>NUCLEOTIDE SEQUENCE [LARGE SCALE GENOMIC DNA]</scope>
    <source>
        <strain evidence="5">cv. Shandingzi</strain>
        <tissue evidence="4">Leaves</tissue>
    </source>
</reference>
<feature type="domain" description="UGP3-like C-terminal hexapeptide repeats" evidence="3">
    <location>
        <begin position="661"/>
        <end position="829"/>
    </location>
</feature>
<keyword evidence="1" id="KW-0808">Transferase</keyword>
<evidence type="ECO:0000256" key="2">
    <source>
        <dbReference type="ARBA" id="ARBA00022695"/>
    </source>
</evidence>
<dbReference type="InterPro" id="IPR002618">
    <property type="entry name" value="UDPGP_fam"/>
</dbReference>
<dbReference type="SUPFAM" id="SSF53448">
    <property type="entry name" value="Nucleotide-diphospho-sugar transferases"/>
    <property type="match status" value="2"/>
</dbReference>
<dbReference type="STRING" id="106549.A0A540LYF2"/>
<dbReference type="InterPro" id="IPR039741">
    <property type="entry name" value="UDP-sugar_pyrophosphorylase"/>
</dbReference>
<comment type="caution">
    <text evidence="4">The sequence shown here is derived from an EMBL/GenBank/DDBJ whole genome shotgun (WGS) entry which is preliminary data.</text>
</comment>
<gene>
    <name evidence="4" type="ORF">C1H46_022923</name>
</gene>
<evidence type="ECO:0000259" key="3">
    <source>
        <dbReference type="Pfam" id="PF25441"/>
    </source>
</evidence>
<evidence type="ECO:0000313" key="4">
    <source>
        <dbReference type="EMBL" id="TQD91525.1"/>
    </source>
</evidence>